<reference evidence="1" key="2">
    <citation type="journal article" date="2021" name="Genome Biol. Evol.">
        <title>Developing a high-quality reference genome for a parasitic bivalve with doubly uniparental inheritance (Bivalvia: Unionida).</title>
        <authorList>
            <person name="Smith C.H."/>
        </authorList>
    </citation>
    <scope>NUCLEOTIDE SEQUENCE</scope>
    <source>
        <strain evidence="1">CHS0354</strain>
        <tissue evidence="1">Mantle</tissue>
    </source>
</reference>
<dbReference type="AlphaFoldDB" id="A0AAE0RQC7"/>
<dbReference type="Proteomes" id="UP001195483">
    <property type="component" value="Unassembled WGS sequence"/>
</dbReference>
<reference evidence="1" key="1">
    <citation type="journal article" date="2021" name="Genome Biol. Evol.">
        <title>A High-Quality Reference Genome for a Parasitic Bivalve with Doubly Uniparental Inheritance (Bivalvia: Unionida).</title>
        <authorList>
            <person name="Smith C.H."/>
        </authorList>
    </citation>
    <scope>NUCLEOTIDE SEQUENCE</scope>
    <source>
        <strain evidence="1">CHS0354</strain>
    </source>
</reference>
<reference evidence="1" key="3">
    <citation type="submission" date="2023-05" db="EMBL/GenBank/DDBJ databases">
        <authorList>
            <person name="Smith C.H."/>
        </authorList>
    </citation>
    <scope>NUCLEOTIDE SEQUENCE</scope>
    <source>
        <strain evidence="1">CHS0354</strain>
        <tissue evidence="1">Mantle</tissue>
    </source>
</reference>
<organism evidence="1 2">
    <name type="scientific">Potamilus streckersoni</name>
    <dbReference type="NCBI Taxonomy" id="2493646"/>
    <lineage>
        <taxon>Eukaryota</taxon>
        <taxon>Metazoa</taxon>
        <taxon>Spiralia</taxon>
        <taxon>Lophotrochozoa</taxon>
        <taxon>Mollusca</taxon>
        <taxon>Bivalvia</taxon>
        <taxon>Autobranchia</taxon>
        <taxon>Heteroconchia</taxon>
        <taxon>Palaeoheterodonta</taxon>
        <taxon>Unionida</taxon>
        <taxon>Unionoidea</taxon>
        <taxon>Unionidae</taxon>
        <taxon>Ambleminae</taxon>
        <taxon>Lampsilini</taxon>
        <taxon>Potamilus</taxon>
    </lineage>
</organism>
<dbReference type="EMBL" id="JAEAOA010000557">
    <property type="protein sequence ID" value="KAK3577375.1"/>
    <property type="molecule type" value="Genomic_DNA"/>
</dbReference>
<evidence type="ECO:0000313" key="1">
    <source>
        <dbReference type="EMBL" id="KAK3577375.1"/>
    </source>
</evidence>
<sequence>MRVLTDFIKWMEDGPVGLSGRVVVRLVRLVSKSGTGYVIIRTLHTMAPPAMGTPQKTLPVTLLPAQVNGIALKFTGVIRYIFVTS</sequence>
<keyword evidence="2" id="KW-1185">Reference proteome</keyword>
<gene>
    <name evidence="1" type="ORF">CHS0354_008472</name>
</gene>
<comment type="caution">
    <text evidence="1">The sequence shown here is derived from an EMBL/GenBank/DDBJ whole genome shotgun (WGS) entry which is preliminary data.</text>
</comment>
<proteinExistence type="predicted"/>
<accession>A0AAE0RQC7</accession>
<evidence type="ECO:0000313" key="2">
    <source>
        <dbReference type="Proteomes" id="UP001195483"/>
    </source>
</evidence>
<name>A0AAE0RQC7_9BIVA</name>
<protein>
    <submittedName>
        <fullName evidence="1">Uncharacterized protein</fullName>
    </submittedName>
</protein>